<name>A0A948S0C9_UNCEI</name>
<feature type="domain" description="Outer membrane lipoprotein BamD-like" evidence="5">
    <location>
        <begin position="154"/>
        <end position="274"/>
    </location>
</feature>
<dbReference type="InterPro" id="IPR019734">
    <property type="entry name" value="TPR_rpt"/>
</dbReference>
<evidence type="ECO:0000256" key="1">
    <source>
        <dbReference type="ARBA" id="ARBA00022729"/>
    </source>
</evidence>
<dbReference type="InterPro" id="IPR011990">
    <property type="entry name" value="TPR-like_helical_dom_sf"/>
</dbReference>
<evidence type="ECO:0000259" key="5">
    <source>
        <dbReference type="Pfam" id="PF13525"/>
    </source>
</evidence>
<sequence length="276" mass="30799">MVIGRVLRIGSLLALMLLASGCYVTKMFRQPVTIHETATEIETLRAEVDQLGQKSDALQQVLERQDADQRALRASLQIQIDEMLEQLRSLTIQNQEMMNLLSMRGGGSSAGAASGFGASEPAEAYGSTPSKPSTESPNSITPGSTPESDKVPAEARQLYNTAYRDLTQGNYQLALMEMRDYLDRYPQTDLSDNAQYWIGEIYYAQSQYAQAIEEFLNVVNNFPDADKVPAAYLKTAYSFRGMGDIPTTRRYLRFLMDRYPDSNEAGLARQAMTDLQ</sequence>
<dbReference type="PROSITE" id="PS50005">
    <property type="entry name" value="TPR"/>
    <property type="match status" value="1"/>
</dbReference>
<evidence type="ECO:0000256" key="3">
    <source>
        <dbReference type="SAM" id="Coils"/>
    </source>
</evidence>
<dbReference type="SUPFAM" id="SSF48452">
    <property type="entry name" value="TPR-like"/>
    <property type="match status" value="1"/>
</dbReference>
<dbReference type="Pfam" id="PF13525">
    <property type="entry name" value="YfiO"/>
    <property type="match status" value="1"/>
</dbReference>
<gene>
    <name evidence="6" type="primary">ybgF</name>
    <name evidence="6" type="ORF">KJ970_18320</name>
</gene>
<feature type="repeat" description="TPR" evidence="2">
    <location>
        <begin position="192"/>
        <end position="225"/>
    </location>
</feature>
<evidence type="ECO:0000313" key="6">
    <source>
        <dbReference type="EMBL" id="MBU2692879.1"/>
    </source>
</evidence>
<dbReference type="Proteomes" id="UP000777784">
    <property type="component" value="Unassembled WGS sequence"/>
</dbReference>
<protein>
    <submittedName>
        <fullName evidence="6">Tol-pal system protein YbgF</fullName>
    </submittedName>
</protein>
<dbReference type="NCBIfam" id="TIGR02795">
    <property type="entry name" value="tol_pal_ybgF"/>
    <property type="match status" value="1"/>
</dbReference>
<reference evidence="6" key="1">
    <citation type="submission" date="2021-05" db="EMBL/GenBank/DDBJ databases">
        <title>Energy efficiency and biological interactions define the core microbiome of deep oligotrophic groundwater.</title>
        <authorList>
            <person name="Mehrshad M."/>
            <person name="Lopez-Fernandez M."/>
            <person name="Bell E."/>
            <person name="Bernier-Latmani R."/>
            <person name="Bertilsson S."/>
            <person name="Dopson M."/>
        </authorList>
    </citation>
    <scope>NUCLEOTIDE SEQUENCE</scope>
    <source>
        <strain evidence="6">Modern_marine.mb.64</strain>
    </source>
</reference>
<dbReference type="AlphaFoldDB" id="A0A948S0C9"/>
<organism evidence="6 7">
    <name type="scientific">Eiseniibacteriota bacterium</name>
    <dbReference type="NCBI Taxonomy" id="2212470"/>
    <lineage>
        <taxon>Bacteria</taxon>
        <taxon>Candidatus Eiseniibacteriota</taxon>
    </lineage>
</organism>
<feature type="coiled-coil region" evidence="3">
    <location>
        <begin position="34"/>
        <end position="100"/>
    </location>
</feature>
<dbReference type="Gene3D" id="1.25.40.10">
    <property type="entry name" value="Tetratricopeptide repeat domain"/>
    <property type="match status" value="1"/>
</dbReference>
<dbReference type="InterPro" id="IPR039565">
    <property type="entry name" value="BamD-like"/>
</dbReference>
<keyword evidence="1" id="KW-0732">Signal</keyword>
<evidence type="ECO:0000313" key="7">
    <source>
        <dbReference type="Proteomes" id="UP000777784"/>
    </source>
</evidence>
<dbReference type="HAMAP" id="MF_02066">
    <property type="entry name" value="CpoB"/>
    <property type="match status" value="1"/>
</dbReference>
<keyword evidence="3" id="KW-0175">Coiled coil</keyword>
<evidence type="ECO:0000256" key="2">
    <source>
        <dbReference type="PROSITE-ProRule" id="PRU00339"/>
    </source>
</evidence>
<dbReference type="InterPro" id="IPR014162">
    <property type="entry name" value="CpoB_C"/>
</dbReference>
<dbReference type="EMBL" id="JAHJDP010000104">
    <property type="protein sequence ID" value="MBU2692879.1"/>
    <property type="molecule type" value="Genomic_DNA"/>
</dbReference>
<dbReference type="GO" id="GO:0051301">
    <property type="term" value="P:cell division"/>
    <property type="evidence" value="ECO:0007669"/>
    <property type="project" value="InterPro"/>
</dbReference>
<comment type="caution">
    <text evidence="6">The sequence shown here is derived from an EMBL/GenBank/DDBJ whole genome shotgun (WGS) entry which is preliminary data.</text>
</comment>
<keyword evidence="2" id="KW-0802">TPR repeat</keyword>
<feature type="compositionally biased region" description="Polar residues" evidence="4">
    <location>
        <begin position="127"/>
        <end position="146"/>
    </location>
</feature>
<feature type="region of interest" description="Disordered" evidence="4">
    <location>
        <begin position="111"/>
        <end position="151"/>
    </location>
</feature>
<accession>A0A948S0C9</accession>
<proteinExistence type="inferred from homology"/>
<dbReference type="PROSITE" id="PS51257">
    <property type="entry name" value="PROKAR_LIPOPROTEIN"/>
    <property type="match status" value="1"/>
</dbReference>
<dbReference type="InterPro" id="IPR034706">
    <property type="entry name" value="CpoB"/>
</dbReference>
<evidence type="ECO:0000256" key="4">
    <source>
        <dbReference type="SAM" id="MobiDB-lite"/>
    </source>
</evidence>